<comment type="caution">
    <text evidence="3">The sequence shown here is derived from an EMBL/GenBank/DDBJ whole genome shotgun (WGS) entry which is preliminary data.</text>
</comment>
<dbReference type="Gene3D" id="3.90.105.10">
    <property type="entry name" value="Molybdopterin biosynthesis moea protein, domain 2"/>
    <property type="match status" value="1"/>
</dbReference>
<comment type="pathway">
    <text evidence="1">Cofactor biosynthesis; molybdopterin biosynthesis.</text>
</comment>
<dbReference type="GO" id="GO:0005829">
    <property type="term" value="C:cytosol"/>
    <property type="evidence" value="ECO:0007669"/>
    <property type="project" value="TreeGrafter"/>
</dbReference>
<accession>A0A2T4YY27</accession>
<evidence type="ECO:0000313" key="4">
    <source>
        <dbReference type="Proteomes" id="UP000241808"/>
    </source>
</evidence>
<gene>
    <name evidence="3" type="ORF">C8P69_110100</name>
</gene>
<comment type="catalytic activity">
    <reaction evidence="1">
        <text>adenylyl-molybdopterin + molybdate = Mo-molybdopterin + AMP + H(+)</text>
        <dbReference type="Rhea" id="RHEA:35047"/>
        <dbReference type="ChEBI" id="CHEBI:15378"/>
        <dbReference type="ChEBI" id="CHEBI:36264"/>
        <dbReference type="ChEBI" id="CHEBI:62727"/>
        <dbReference type="ChEBI" id="CHEBI:71302"/>
        <dbReference type="ChEBI" id="CHEBI:456215"/>
    </reaction>
</comment>
<organism evidence="3 4">
    <name type="scientific">Phreatobacter oligotrophus</name>
    <dbReference type="NCBI Taxonomy" id="1122261"/>
    <lineage>
        <taxon>Bacteria</taxon>
        <taxon>Pseudomonadati</taxon>
        <taxon>Pseudomonadota</taxon>
        <taxon>Alphaproteobacteria</taxon>
        <taxon>Hyphomicrobiales</taxon>
        <taxon>Phreatobacteraceae</taxon>
        <taxon>Phreatobacter</taxon>
    </lineage>
</organism>
<keyword evidence="1" id="KW-0501">Molybdenum cofactor biosynthesis</keyword>
<dbReference type="UniPathway" id="UPA00344"/>
<evidence type="ECO:0000313" key="3">
    <source>
        <dbReference type="EMBL" id="PTM51435.1"/>
    </source>
</evidence>
<dbReference type="EC" id="2.10.1.1" evidence="1"/>
<dbReference type="AlphaFoldDB" id="A0A2T4YY27"/>
<evidence type="ECO:0000256" key="1">
    <source>
        <dbReference type="RuleBase" id="RU365090"/>
    </source>
</evidence>
<dbReference type="GO" id="GO:0061599">
    <property type="term" value="F:molybdopterin molybdotransferase activity"/>
    <property type="evidence" value="ECO:0007669"/>
    <property type="project" value="UniProtKB-UniRule"/>
</dbReference>
<evidence type="ECO:0000259" key="2">
    <source>
        <dbReference type="Pfam" id="PF03453"/>
    </source>
</evidence>
<dbReference type="PANTHER" id="PTHR10192">
    <property type="entry name" value="MOLYBDOPTERIN BIOSYNTHESIS PROTEIN"/>
    <property type="match status" value="1"/>
</dbReference>
<keyword evidence="1" id="KW-0808">Transferase</keyword>
<protein>
    <recommendedName>
        <fullName evidence="1">Molybdopterin molybdenumtransferase</fullName>
        <ecNumber evidence="1">2.10.1.1</ecNumber>
    </recommendedName>
</protein>
<name>A0A2T4YY27_9HYPH</name>
<keyword evidence="1" id="KW-0460">Magnesium</keyword>
<dbReference type="InterPro" id="IPR036135">
    <property type="entry name" value="MoeA_linker/N_sf"/>
</dbReference>
<dbReference type="Proteomes" id="UP000241808">
    <property type="component" value="Unassembled WGS sequence"/>
</dbReference>
<comment type="function">
    <text evidence="1">Catalyzes the insertion of molybdate into adenylated molybdopterin with the concomitant release of AMP.</text>
</comment>
<dbReference type="PANTHER" id="PTHR10192:SF5">
    <property type="entry name" value="GEPHYRIN"/>
    <property type="match status" value="1"/>
</dbReference>
<reference evidence="3 4" key="1">
    <citation type="submission" date="2018-04" db="EMBL/GenBank/DDBJ databases">
        <title>Genomic Encyclopedia of Archaeal and Bacterial Type Strains, Phase II (KMG-II): from individual species to whole genera.</title>
        <authorList>
            <person name="Goeker M."/>
        </authorList>
    </citation>
    <scope>NUCLEOTIDE SEQUENCE [LARGE SCALE GENOMIC DNA]</scope>
    <source>
        <strain evidence="3 4">DSM 25521</strain>
    </source>
</reference>
<dbReference type="GO" id="GO:0046872">
    <property type="term" value="F:metal ion binding"/>
    <property type="evidence" value="ECO:0007669"/>
    <property type="project" value="UniProtKB-UniRule"/>
</dbReference>
<dbReference type="InterPro" id="IPR005110">
    <property type="entry name" value="MoeA_linker/N"/>
</dbReference>
<keyword evidence="1" id="KW-0479">Metal-binding</keyword>
<comment type="similarity">
    <text evidence="1">Belongs to the MoeA family.</text>
</comment>
<feature type="domain" description="MoeA N-terminal and linker" evidence="2">
    <location>
        <begin position="11"/>
        <end position="150"/>
    </location>
</feature>
<keyword evidence="4" id="KW-1185">Reference proteome</keyword>
<keyword evidence="1" id="KW-0500">Molybdenum</keyword>
<dbReference type="InterPro" id="IPR038987">
    <property type="entry name" value="MoeA-like"/>
</dbReference>
<dbReference type="Pfam" id="PF03453">
    <property type="entry name" value="MoeA_N"/>
    <property type="match status" value="1"/>
</dbReference>
<sequence length="344" mass="34439">MGPMTTRPLTPLADARARLLSGRGPVAAVRVSLSEAIGCAASETIHAPHALPRTAVALRPGVAVASADLVGATPQAPALLPLGPPHVLIGEALPADADAVLAADAVAMNGPFAEIGQSAYPGENVRKAGGDLAAGTVIVAEGGLITAEVALALGCAGFTEVAVRQPAIHIEGPASPEAVFLARLLSEAGCRMAEGTADLVITLVADVAAATPPDAILGLALQPGRDSALDLSGETPCLIAAPRFDGLVALLHGLVLPLVATLAGRRPRRVERALTAKIASQVGMTDLVLLAAAAEGWRPLATGQATLAALLAADAVALIDPDSEGLPANALLAATPLREPFEPR</sequence>
<proteinExistence type="inferred from homology"/>
<comment type="cofactor">
    <cofactor evidence="1">
        <name>Mg(2+)</name>
        <dbReference type="ChEBI" id="CHEBI:18420"/>
    </cofactor>
</comment>
<dbReference type="EMBL" id="PZZL01000010">
    <property type="protein sequence ID" value="PTM51435.1"/>
    <property type="molecule type" value="Genomic_DNA"/>
</dbReference>
<dbReference type="SUPFAM" id="SSF63882">
    <property type="entry name" value="MoeA N-terminal region -like"/>
    <property type="match status" value="1"/>
</dbReference>
<dbReference type="GO" id="GO:0006777">
    <property type="term" value="P:Mo-molybdopterin cofactor biosynthetic process"/>
    <property type="evidence" value="ECO:0007669"/>
    <property type="project" value="UniProtKB-UniRule"/>
</dbReference>